<name>A0AB39UBR1_9BIFI</name>
<evidence type="ECO:0000256" key="1">
    <source>
        <dbReference type="SAM" id="Phobius"/>
    </source>
</evidence>
<dbReference type="Gene3D" id="1.20.144.10">
    <property type="entry name" value="Phosphatidic acid phosphatase type 2/haloperoxidase"/>
    <property type="match status" value="1"/>
</dbReference>
<dbReference type="InterPro" id="IPR036938">
    <property type="entry name" value="PAP2/HPO_sf"/>
</dbReference>
<dbReference type="SUPFAM" id="SSF48317">
    <property type="entry name" value="Acid phosphatase/Vanadium-dependent haloperoxidase"/>
    <property type="match status" value="1"/>
</dbReference>
<feature type="transmembrane region" description="Helical" evidence="1">
    <location>
        <begin position="171"/>
        <end position="190"/>
    </location>
</feature>
<dbReference type="InterPro" id="IPR000326">
    <property type="entry name" value="PAP2/HPO"/>
</dbReference>
<reference evidence="3" key="1">
    <citation type="submission" date="2023-07" db="EMBL/GenBank/DDBJ databases">
        <title>Bifidobacterium aquikefiriaerophilum sp. nov. and Bifidobacterium eccum sp. nov., isolated from water kefir.</title>
        <authorList>
            <person name="Breselge S."/>
            <person name="Bellassi P."/>
            <person name="Barcenilla C."/>
            <person name="Alvarez-Ordonez A."/>
            <person name="Morelli L."/>
            <person name="Cotter P.D."/>
        </authorList>
    </citation>
    <scope>NUCLEOTIDE SEQUENCE</scope>
    <source>
        <strain evidence="3">WK048_4_13</strain>
    </source>
</reference>
<accession>A0AB39UBR1</accession>
<keyword evidence="1" id="KW-0472">Membrane</keyword>
<dbReference type="PANTHER" id="PTHR14969">
    <property type="entry name" value="SPHINGOSINE-1-PHOSPHATE PHOSPHOHYDROLASE"/>
    <property type="match status" value="1"/>
</dbReference>
<feature type="transmembrane region" description="Helical" evidence="1">
    <location>
        <begin position="63"/>
        <end position="87"/>
    </location>
</feature>
<dbReference type="PANTHER" id="PTHR14969:SF13">
    <property type="entry name" value="AT30094P"/>
    <property type="match status" value="1"/>
</dbReference>
<evidence type="ECO:0000259" key="2">
    <source>
        <dbReference type="SMART" id="SM00014"/>
    </source>
</evidence>
<sequence length="221" mass="23906">MLSAHLVPLHQWSARVRVLVSVTLIALICVVPIGKIIADNLGFDGSELHIVSEFQKASHGFQVISAVFGQVFAPPMASVALLLTLCVIQWRYRDWGETIRGMVMVLIPLAVVLATKILVDRNRPGTALGSLVKDPSFPSGHTAGAVCLVVLILFAIHLHKQQMTAGVVHQWIYVLAYVVLIAVPICTALTRLVLGVHYPSDVIASLVLCSLISGSIYSITR</sequence>
<keyword evidence="1" id="KW-1133">Transmembrane helix</keyword>
<gene>
    <name evidence="3" type="ORF">QN217_10365</name>
</gene>
<dbReference type="RefSeq" id="WP_369343117.1">
    <property type="nucleotide sequence ID" value="NZ_CP129675.1"/>
</dbReference>
<dbReference type="Pfam" id="PF01569">
    <property type="entry name" value="PAP2"/>
    <property type="match status" value="1"/>
</dbReference>
<evidence type="ECO:0000313" key="3">
    <source>
        <dbReference type="EMBL" id="XDS46506.1"/>
    </source>
</evidence>
<feature type="transmembrane region" description="Helical" evidence="1">
    <location>
        <begin position="139"/>
        <end position="159"/>
    </location>
</feature>
<organism evidence="3">
    <name type="scientific">Bifidobacterium fermentum</name>
    <dbReference type="NCBI Taxonomy" id="3059035"/>
    <lineage>
        <taxon>Bacteria</taxon>
        <taxon>Bacillati</taxon>
        <taxon>Actinomycetota</taxon>
        <taxon>Actinomycetes</taxon>
        <taxon>Bifidobacteriales</taxon>
        <taxon>Bifidobacteriaceae</taxon>
        <taxon>Bifidobacterium</taxon>
    </lineage>
</organism>
<dbReference type="EMBL" id="CP129675">
    <property type="protein sequence ID" value="XDS46506.1"/>
    <property type="molecule type" value="Genomic_DNA"/>
</dbReference>
<feature type="transmembrane region" description="Helical" evidence="1">
    <location>
        <begin position="18"/>
        <end position="38"/>
    </location>
</feature>
<dbReference type="SMART" id="SM00014">
    <property type="entry name" value="acidPPc"/>
    <property type="match status" value="1"/>
</dbReference>
<proteinExistence type="predicted"/>
<protein>
    <submittedName>
        <fullName evidence="3">Phosphatase PAP2 family protein</fullName>
    </submittedName>
</protein>
<feature type="transmembrane region" description="Helical" evidence="1">
    <location>
        <begin position="202"/>
        <end position="220"/>
    </location>
</feature>
<feature type="domain" description="Phosphatidic acid phosphatase type 2/haloperoxidase" evidence="2">
    <location>
        <begin position="99"/>
        <end position="217"/>
    </location>
</feature>
<keyword evidence="1" id="KW-0812">Transmembrane</keyword>
<dbReference type="AlphaFoldDB" id="A0AB39UBR1"/>
<feature type="transmembrane region" description="Helical" evidence="1">
    <location>
        <begin position="99"/>
        <end position="119"/>
    </location>
</feature>